<gene>
    <name evidence="5" type="ORF">N177_3355</name>
</gene>
<proteinExistence type="predicted"/>
<dbReference type="InterPro" id="IPR003715">
    <property type="entry name" value="Poly_export_N"/>
</dbReference>
<dbReference type="PANTHER" id="PTHR33619:SF3">
    <property type="entry name" value="POLYSACCHARIDE EXPORT PROTEIN GFCE-RELATED"/>
    <property type="match status" value="1"/>
</dbReference>
<dbReference type="STRING" id="631454.N177_3355"/>
<dbReference type="InterPro" id="IPR049712">
    <property type="entry name" value="Poly_export"/>
</dbReference>
<feature type="domain" description="Polysaccharide export protein N-terminal" evidence="3">
    <location>
        <begin position="34"/>
        <end position="107"/>
    </location>
</feature>
<dbReference type="PROSITE" id="PS51257">
    <property type="entry name" value="PROKAR_LIPOPROTEIN"/>
    <property type="match status" value="1"/>
</dbReference>
<sequence>MSARILMLCVLLATALAGCAGQTRIDDRFAASLSDPYRLGSGDQLRVVVFGQEGLTNSYLVDAVGNISMPLVGTIPAQGRTPQEIERAVTSALAGGYLRNPSVSVQVETYRPFFILGEVRNPGKFTYVDELTGRRAVAIAGGFTPRAVERQIEISRVVDGVVMEARVPIDYPVLPGDTIRVLERWF</sequence>
<evidence type="ECO:0000313" key="5">
    <source>
        <dbReference type="EMBL" id="ESR23287.1"/>
    </source>
</evidence>
<dbReference type="EMBL" id="AWXZ01000039">
    <property type="protein sequence ID" value="ESR23287.1"/>
    <property type="molecule type" value="Genomic_DNA"/>
</dbReference>
<evidence type="ECO:0000259" key="3">
    <source>
        <dbReference type="Pfam" id="PF02563"/>
    </source>
</evidence>
<evidence type="ECO:0000256" key="1">
    <source>
        <dbReference type="ARBA" id="ARBA00022729"/>
    </source>
</evidence>
<dbReference type="Pfam" id="PF10531">
    <property type="entry name" value="SLBB"/>
    <property type="match status" value="1"/>
</dbReference>
<organism evidence="5 6">
    <name type="scientific">Lutibaculum baratangense AMV1</name>
    <dbReference type="NCBI Taxonomy" id="631454"/>
    <lineage>
        <taxon>Bacteria</taxon>
        <taxon>Pseudomonadati</taxon>
        <taxon>Pseudomonadota</taxon>
        <taxon>Alphaproteobacteria</taxon>
        <taxon>Hyphomicrobiales</taxon>
        <taxon>Tepidamorphaceae</taxon>
        <taxon>Lutibaculum</taxon>
    </lineage>
</organism>
<dbReference type="InterPro" id="IPR019554">
    <property type="entry name" value="Soluble_ligand-bd"/>
</dbReference>
<evidence type="ECO:0000259" key="4">
    <source>
        <dbReference type="Pfam" id="PF10531"/>
    </source>
</evidence>
<evidence type="ECO:0000256" key="2">
    <source>
        <dbReference type="SAM" id="SignalP"/>
    </source>
</evidence>
<keyword evidence="1 2" id="KW-0732">Signal</keyword>
<reference evidence="5 6" key="1">
    <citation type="journal article" date="2014" name="Genome Announc.">
        <title>Draft Genome Sequence of Lutibaculum baratangense Strain AMV1T, Isolated from a Mud Volcano in Andamans, India.</title>
        <authorList>
            <person name="Singh A."/>
            <person name="Sreenivas A."/>
            <person name="Sathyanarayana Reddy G."/>
            <person name="Pinnaka A.K."/>
            <person name="Shivaji S."/>
        </authorList>
    </citation>
    <scope>NUCLEOTIDE SEQUENCE [LARGE SCALE GENOMIC DNA]</scope>
    <source>
        <strain evidence="5 6">AMV1</strain>
    </source>
</reference>
<feature type="chain" id="PRO_5004726221" evidence="2">
    <location>
        <begin position="21"/>
        <end position="186"/>
    </location>
</feature>
<feature type="domain" description="Soluble ligand binding" evidence="4">
    <location>
        <begin position="113"/>
        <end position="163"/>
    </location>
</feature>
<dbReference type="eggNOG" id="COG1596">
    <property type="taxonomic scope" value="Bacteria"/>
</dbReference>
<dbReference type="GO" id="GO:0015159">
    <property type="term" value="F:polysaccharide transmembrane transporter activity"/>
    <property type="evidence" value="ECO:0007669"/>
    <property type="project" value="InterPro"/>
</dbReference>
<dbReference type="Gene3D" id="3.30.1950.10">
    <property type="entry name" value="wza like domain"/>
    <property type="match status" value="1"/>
</dbReference>
<feature type="signal peptide" evidence="2">
    <location>
        <begin position="1"/>
        <end position="20"/>
    </location>
</feature>
<dbReference type="AlphaFoldDB" id="V4QU35"/>
<comment type="caution">
    <text evidence="5">The sequence shown here is derived from an EMBL/GenBank/DDBJ whole genome shotgun (WGS) entry which is preliminary data.</text>
</comment>
<dbReference type="PANTHER" id="PTHR33619">
    <property type="entry name" value="POLYSACCHARIDE EXPORT PROTEIN GFCE-RELATED"/>
    <property type="match status" value="1"/>
</dbReference>
<protein>
    <submittedName>
        <fullName evidence="5">Polysaccharide export protein</fullName>
    </submittedName>
</protein>
<dbReference type="RefSeq" id="WP_023433473.1">
    <property type="nucleotide sequence ID" value="NZ_AWXZ01000039.1"/>
</dbReference>
<evidence type="ECO:0000313" key="6">
    <source>
        <dbReference type="Proteomes" id="UP000017819"/>
    </source>
</evidence>
<accession>V4QU35</accession>
<dbReference type="Proteomes" id="UP000017819">
    <property type="component" value="Unassembled WGS sequence"/>
</dbReference>
<keyword evidence="6" id="KW-1185">Reference proteome</keyword>
<dbReference type="OrthoDB" id="197007at2"/>
<name>V4QU35_9HYPH</name>
<dbReference type="Pfam" id="PF02563">
    <property type="entry name" value="Poly_export"/>
    <property type="match status" value="1"/>
</dbReference>